<protein>
    <recommendedName>
        <fullName evidence="2">Tim44-like domain-containing protein</fullName>
    </recommendedName>
</protein>
<feature type="compositionally biased region" description="Pro residues" evidence="1">
    <location>
        <begin position="53"/>
        <end position="63"/>
    </location>
</feature>
<dbReference type="Proteomes" id="UP000193498">
    <property type="component" value="Unassembled WGS sequence"/>
</dbReference>
<dbReference type="InParanoid" id="A0A1Y1X4Z2"/>
<reference evidence="3 4" key="1">
    <citation type="submission" date="2016-07" db="EMBL/GenBank/DDBJ databases">
        <title>Pervasive Adenine N6-methylation of Active Genes in Fungi.</title>
        <authorList>
            <consortium name="DOE Joint Genome Institute"/>
            <person name="Mondo S.J."/>
            <person name="Dannebaum R.O."/>
            <person name="Kuo R.C."/>
            <person name="Labutti K."/>
            <person name="Haridas S."/>
            <person name="Kuo A."/>
            <person name="Salamov A."/>
            <person name="Ahrendt S.R."/>
            <person name="Lipzen A."/>
            <person name="Sullivan W."/>
            <person name="Andreopoulos W.B."/>
            <person name="Clum A."/>
            <person name="Lindquist E."/>
            <person name="Daum C."/>
            <person name="Ramamoorthy G.K."/>
            <person name="Gryganskyi A."/>
            <person name="Culley D."/>
            <person name="Magnuson J.K."/>
            <person name="James T.Y."/>
            <person name="O'Malley M.A."/>
            <person name="Stajich J.E."/>
            <person name="Spatafora J.W."/>
            <person name="Visel A."/>
            <person name="Grigoriev I.V."/>
        </authorList>
    </citation>
    <scope>NUCLEOTIDE SEQUENCE [LARGE SCALE GENOMIC DNA]</scope>
    <source>
        <strain evidence="3 4">CBS 931.73</strain>
    </source>
</reference>
<dbReference type="Gene3D" id="3.10.450.240">
    <property type="match status" value="1"/>
</dbReference>
<dbReference type="InterPro" id="IPR032710">
    <property type="entry name" value="NTF2-like_dom_sf"/>
</dbReference>
<sequence length="343" mass="39809">MNEIIHKFCNLNMLLHRPLSLKPFSKHALTVPRILGIRGYTSSPLPGHSNEPIPQPPPAPKGTPPEDHHPAPEHFPQPDFPWLCGSDPARIQQYPYRLDKPFTFIQNLLPVGLCQAISSWFAFGDIKAYTTRDYFPGEFLNGAKLALVPLFSGISEGNKERLNDMLASDLYDRYSKELEELKRKGYTLNIEVPKVHHVYLRDVWVTRGPKKAFSLQEQYRIFQWMTLKVAISKKTIKSAERSFIQDLHEGLYAKVDVMFDADVLFQLKRDNDVFKTDFARRPLVVSFESPYFEPAEAMSKPWLPEHKVPNWRWRICDIDDLLESERLESSKRARKIREDSETE</sequence>
<evidence type="ECO:0000313" key="3">
    <source>
        <dbReference type="EMBL" id="ORX80384.1"/>
    </source>
</evidence>
<evidence type="ECO:0000256" key="1">
    <source>
        <dbReference type="SAM" id="MobiDB-lite"/>
    </source>
</evidence>
<keyword evidence="4" id="KW-1185">Reference proteome</keyword>
<comment type="caution">
    <text evidence="3">The sequence shown here is derived from an EMBL/GenBank/DDBJ whole genome shotgun (WGS) entry which is preliminary data.</text>
</comment>
<gene>
    <name evidence="3" type="ORF">K493DRAFT_270858</name>
</gene>
<proteinExistence type="predicted"/>
<dbReference type="InterPro" id="IPR007379">
    <property type="entry name" value="Tim44-like_dom"/>
</dbReference>
<evidence type="ECO:0000313" key="4">
    <source>
        <dbReference type="Proteomes" id="UP000193498"/>
    </source>
</evidence>
<dbReference type="OrthoDB" id="2117820at2759"/>
<dbReference type="Pfam" id="PF04280">
    <property type="entry name" value="Tim44"/>
    <property type="match status" value="1"/>
</dbReference>
<feature type="region of interest" description="Disordered" evidence="1">
    <location>
        <begin position="45"/>
        <end position="74"/>
    </location>
</feature>
<accession>A0A1Y1X4Z2</accession>
<dbReference type="EMBL" id="MCFE01000742">
    <property type="protein sequence ID" value="ORX80384.1"/>
    <property type="molecule type" value="Genomic_DNA"/>
</dbReference>
<feature type="domain" description="Tim44-like" evidence="2">
    <location>
        <begin position="134"/>
        <end position="206"/>
    </location>
</feature>
<evidence type="ECO:0000259" key="2">
    <source>
        <dbReference type="Pfam" id="PF04280"/>
    </source>
</evidence>
<name>A0A1Y1X4Z2_9FUNG</name>
<dbReference type="SUPFAM" id="SSF54427">
    <property type="entry name" value="NTF2-like"/>
    <property type="match status" value="1"/>
</dbReference>
<dbReference type="AlphaFoldDB" id="A0A1Y1X4Z2"/>
<organism evidence="3 4">
    <name type="scientific">Basidiobolus meristosporus CBS 931.73</name>
    <dbReference type="NCBI Taxonomy" id="1314790"/>
    <lineage>
        <taxon>Eukaryota</taxon>
        <taxon>Fungi</taxon>
        <taxon>Fungi incertae sedis</taxon>
        <taxon>Zoopagomycota</taxon>
        <taxon>Entomophthoromycotina</taxon>
        <taxon>Basidiobolomycetes</taxon>
        <taxon>Basidiobolales</taxon>
        <taxon>Basidiobolaceae</taxon>
        <taxon>Basidiobolus</taxon>
    </lineage>
</organism>